<protein>
    <submittedName>
        <fullName evidence="3">Septum formation initiator</fullName>
    </submittedName>
</protein>
<feature type="compositionally biased region" description="Low complexity" evidence="2">
    <location>
        <begin position="167"/>
        <end position="188"/>
    </location>
</feature>
<accession>A0A2T0N0T5</accession>
<reference evidence="3 4" key="1">
    <citation type="submission" date="2018-03" db="EMBL/GenBank/DDBJ databases">
        <title>Genomic Encyclopedia of Type Strains, Phase III (KMG-III): the genomes of soil and plant-associated and newly described type strains.</title>
        <authorList>
            <person name="Whitman W."/>
        </authorList>
    </citation>
    <scope>NUCLEOTIDE SEQUENCE [LARGE SCALE GENOMIC DNA]</scope>
    <source>
        <strain evidence="3 4">CGMCC 4.7104</strain>
    </source>
</reference>
<keyword evidence="4" id="KW-1185">Reference proteome</keyword>
<organism evidence="3 4">
    <name type="scientific">Nonomuraea fuscirosea</name>
    <dbReference type="NCBI Taxonomy" id="1291556"/>
    <lineage>
        <taxon>Bacteria</taxon>
        <taxon>Bacillati</taxon>
        <taxon>Actinomycetota</taxon>
        <taxon>Actinomycetes</taxon>
        <taxon>Streptosporangiales</taxon>
        <taxon>Streptosporangiaceae</taxon>
        <taxon>Nonomuraea</taxon>
    </lineage>
</organism>
<feature type="coiled-coil region" evidence="1">
    <location>
        <begin position="36"/>
        <end position="63"/>
    </location>
</feature>
<evidence type="ECO:0000256" key="2">
    <source>
        <dbReference type="SAM" id="MobiDB-lite"/>
    </source>
</evidence>
<dbReference type="Proteomes" id="UP000238312">
    <property type="component" value="Unassembled WGS sequence"/>
</dbReference>
<comment type="caution">
    <text evidence="3">The sequence shown here is derived from an EMBL/GenBank/DDBJ whole genome shotgun (WGS) entry which is preliminary data.</text>
</comment>
<evidence type="ECO:0000313" key="4">
    <source>
        <dbReference type="Proteomes" id="UP000238312"/>
    </source>
</evidence>
<proteinExistence type="predicted"/>
<keyword evidence="1" id="KW-0175">Coiled coil</keyword>
<sequence length="199" mass="21589">MCSNLAKRPQLTGRAAILAVVVCAIAMSLAYPVREYISLRRSISELRAEKARVEAEKQALLARDRQSDDPNWIKKTAKERLHYCGPGEKCYVVMEPDQGRQQAAVKQPAVVPPWYETLWESVEAADKGTGRRAVTDPSSGPSEGPARESDEAPAKQPTKQPSKQPAKQPTGQPSKQPTKQPTGQPTGPAIGQPTQQPAG</sequence>
<gene>
    <name evidence="3" type="ORF">B0I32_107142</name>
</gene>
<dbReference type="AlphaFoldDB" id="A0A2T0N0T5"/>
<evidence type="ECO:0000256" key="1">
    <source>
        <dbReference type="SAM" id="Coils"/>
    </source>
</evidence>
<dbReference type="InterPro" id="IPR007060">
    <property type="entry name" value="FtsL/DivIC"/>
</dbReference>
<evidence type="ECO:0000313" key="3">
    <source>
        <dbReference type="EMBL" id="PRX65381.1"/>
    </source>
</evidence>
<dbReference type="Pfam" id="PF04977">
    <property type="entry name" value="DivIC"/>
    <property type="match status" value="1"/>
</dbReference>
<dbReference type="EMBL" id="PVNG01000007">
    <property type="protein sequence ID" value="PRX65381.1"/>
    <property type="molecule type" value="Genomic_DNA"/>
</dbReference>
<name>A0A2T0N0T5_9ACTN</name>
<feature type="region of interest" description="Disordered" evidence="2">
    <location>
        <begin position="126"/>
        <end position="199"/>
    </location>
</feature>